<evidence type="ECO:0008006" key="5">
    <source>
        <dbReference type="Google" id="ProtNLM"/>
    </source>
</evidence>
<sequence length="355" mass="40915">MVVASVLLLLRTLSSSEVLTSERANLSRYPAFYTEERVYHDAGCSPKTLDARVVEYPSNHRFYHLLQSLDPPFTSPVFYGRHAHLCDPHGTECGDRGWSYCLPITARREPEYCRGADRMELLVPQSTDTLCYGSVLHMLLVDVYAVFKEHATQPAVLFGSLLGAVRNGSMIPFTEDADIGYRYSDDVNLHAIKYALWHKGYHLFRQNILRVCVAPTHPLASNLYDRYKAIDGRMCHVPYVDVYQMERAENLMEWHVEEIKNKRRVPNIKFEPYSQVTINGIEFDTVADPVDFLEQEYGKEWRVPRRRGLPSPKDENARIPPPWMDSELFESDEEEIGLPDIQVPDLEEASDENER</sequence>
<feature type="compositionally biased region" description="Acidic residues" evidence="1">
    <location>
        <begin position="327"/>
        <end position="337"/>
    </location>
</feature>
<comment type="caution">
    <text evidence="3">The sequence shown here is derived from an EMBL/GenBank/DDBJ whole genome shotgun (WGS) entry which is preliminary data.</text>
</comment>
<feature type="region of interest" description="Disordered" evidence="1">
    <location>
        <begin position="304"/>
        <end position="355"/>
    </location>
</feature>
<evidence type="ECO:0000313" key="3">
    <source>
        <dbReference type="EMBL" id="TMW54974.1"/>
    </source>
</evidence>
<dbReference type="PANTHER" id="PTHR13627:SF33">
    <property type="entry name" value="LICD FAMILY PROTEIN"/>
    <property type="match status" value="1"/>
</dbReference>
<reference evidence="3" key="1">
    <citation type="submission" date="2019-03" db="EMBL/GenBank/DDBJ databases">
        <title>Long read genome sequence of the mycoparasitic Pythium oligandrum ATCC 38472 isolated from sugarbeet rhizosphere.</title>
        <authorList>
            <person name="Gaulin E."/>
        </authorList>
    </citation>
    <scope>NUCLEOTIDE SEQUENCE</scope>
    <source>
        <strain evidence="3">ATCC 38472_TT</strain>
    </source>
</reference>
<dbReference type="InterPro" id="IPR052613">
    <property type="entry name" value="LicD_transferase"/>
</dbReference>
<evidence type="ECO:0000313" key="4">
    <source>
        <dbReference type="Proteomes" id="UP000794436"/>
    </source>
</evidence>
<dbReference type="OrthoDB" id="444255at2759"/>
<feature type="signal peptide" evidence="2">
    <location>
        <begin position="1"/>
        <end position="16"/>
    </location>
</feature>
<gene>
    <name evidence="3" type="ORF">Poli38472_014745</name>
</gene>
<organism evidence="3 4">
    <name type="scientific">Pythium oligandrum</name>
    <name type="common">Mycoparasitic fungus</name>
    <dbReference type="NCBI Taxonomy" id="41045"/>
    <lineage>
        <taxon>Eukaryota</taxon>
        <taxon>Sar</taxon>
        <taxon>Stramenopiles</taxon>
        <taxon>Oomycota</taxon>
        <taxon>Peronosporomycetes</taxon>
        <taxon>Pythiales</taxon>
        <taxon>Pythiaceae</taxon>
        <taxon>Pythium</taxon>
    </lineage>
</organism>
<evidence type="ECO:0000256" key="2">
    <source>
        <dbReference type="SAM" id="SignalP"/>
    </source>
</evidence>
<feature type="chain" id="PRO_5035466593" description="Kringle domain-containing protein" evidence="2">
    <location>
        <begin position="17"/>
        <end position="355"/>
    </location>
</feature>
<name>A0A8K1FBM4_PYTOL</name>
<keyword evidence="2" id="KW-0732">Signal</keyword>
<dbReference type="PANTHER" id="PTHR13627">
    <property type="entry name" value="FUKUTIN RELATED PROTEIN"/>
    <property type="match status" value="1"/>
</dbReference>
<feature type="compositionally biased region" description="Acidic residues" evidence="1">
    <location>
        <begin position="345"/>
        <end position="355"/>
    </location>
</feature>
<accession>A0A8K1FBM4</accession>
<dbReference type="AlphaFoldDB" id="A0A8K1FBM4"/>
<keyword evidence="4" id="KW-1185">Reference proteome</keyword>
<dbReference type="Proteomes" id="UP000794436">
    <property type="component" value="Unassembled WGS sequence"/>
</dbReference>
<dbReference type="EMBL" id="SPLM01000151">
    <property type="protein sequence ID" value="TMW54974.1"/>
    <property type="molecule type" value="Genomic_DNA"/>
</dbReference>
<evidence type="ECO:0000256" key="1">
    <source>
        <dbReference type="SAM" id="MobiDB-lite"/>
    </source>
</evidence>
<protein>
    <recommendedName>
        <fullName evidence="5">Kringle domain-containing protein</fullName>
    </recommendedName>
</protein>
<proteinExistence type="predicted"/>